<evidence type="ECO:0000313" key="7">
    <source>
        <dbReference type="Proteomes" id="UP000002964"/>
    </source>
</evidence>
<dbReference type="InterPro" id="IPR043128">
    <property type="entry name" value="Rev_trsase/Diguanyl_cyclase"/>
</dbReference>
<feature type="compositionally biased region" description="Low complexity" evidence="4">
    <location>
        <begin position="182"/>
        <end position="211"/>
    </location>
</feature>
<dbReference type="Pfam" id="PF00990">
    <property type="entry name" value="GGDEF"/>
    <property type="match status" value="1"/>
</dbReference>
<feature type="domain" description="GGDEF" evidence="5">
    <location>
        <begin position="477"/>
        <end position="609"/>
    </location>
</feature>
<dbReference type="GO" id="GO:1902201">
    <property type="term" value="P:negative regulation of bacterial-type flagellum-dependent cell motility"/>
    <property type="evidence" value="ECO:0007669"/>
    <property type="project" value="TreeGrafter"/>
</dbReference>
<proteinExistence type="predicted"/>
<dbReference type="InterPro" id="IPR000160">
    <property type="entry name" value="GGDEF_dom"/>
</dbReference>
<gene>
    <name evidence="6" type="ORF">Thi970DRAFT_02190</name>
</gene>
<dbReference type="PROSITE" id="PS50887">
    <property type="entry name" value="GGDEF"/>
    <property type="match status" value="1"/>
</dbReference>
<keyword evidence="3" id="KW-0175">Coiled coil</keyword>
<reference evidence="6 7" key="2">
    <citation type="submission" date="2011-11" db="EMBL/GenBank/DDBJ databases">
        <authorList>
            <consortium name="US DOE Joint Genome Institute"/>
            <person name="Lucas S."/>
            <person name="Han J."/>
            <person name="Lapidus A."/>
            <person name="Cheng J.-F."/>
            <person name="Goodwin L."/>
            <person name="Pitluck S."/>
            <person name="Peters L."/>
            <person name="Ovchinnikova G."/>
            <person name="Zhang X."/>
            <person name="Detter J.C."/>
            <person name="Han C."/>
            <person name="Tapia R."/>
            <person name="Land M."/>
            <person name="Hauser L."/>
            <person name="Kyrpides N."/>
            <person name="Ivanova N."/>
            <person name="Pagani I."/>
            <person name="Vogl K."/>
            <person name="Liu Z."/>
            <person name="Overmann J."/>
            <person name="Frigaard N.-U."/>
            <person name="Bryant D."/>
            <person name="Woyke T."/>
        </authorList>
    </citation>
    <scope>NUCLEOTIDE SEQUENCE [LARGE SCALE GENOMIC DNA]</scope>
    <source>
        <strain evidence="6 7">970</strain>
    </source>
</reference>
<feature type="compositionally biased region" description="Polar residues" evidence="4">
    <location>
        <begin position="212"/>
        <end position="226"/>
    </location>
</feature>
<dbReference type="SUPFAM" id="SSF55073">
    <property type="entry name" value="Nucleotide cyclase"/>
    <property type="match status" value="1"/>
</dbReference>
<evidence type="ECO:0000256" key="2">
    <source>
        <dbReference type="ARBA" id="ARBA00012528"/>
    </source>
</evidence>
<dbReference type="STRING" id="631362.Thi970DRAFT_02190"/>
<dbReference type="InterPro" id="IPR029787">
    <property type="entry name" value="Nucleotide_cyclase"/>
</dbReference>
<dbReference type="HOGENOM" id="CLU_025058_0_0_6"/>
<dbReference type="Gene3D" id="3.30.70.270">
    <property type="match status" value="1"/>
</dbReference>
<name>H8YZ26_9GAMM</name>
<dbReference type="eggNOG" id="COG3706">
    <property type="taxonomic scope" value="Bacteria"/>
</dbReference>
<comment type="cofactor">
    <cofactor evidence="1">
        <name>Mg(2+)</name>
        <dbReference type="ChEBI" id="CHEBI:18420"/>
    </cofactor>
</comment>
<organism evidence="6 7">
    <name type="scientific">Thiorhodovibrio frisius</name>
    <dbReference type="NCBI Taxonomy" id="631362"/>
    <lineage>
        <taxon>Bacteria</taxon>
        <taxon>Pseudomonadati</taxon>
        <taxon>Pseudomonadota</taxon>
        <taxon>Gammaproteobacteria</taxon>
        <taxon>Chromatiales</taxon>
        <taxon>Chromatiaceae</taxon>
        <taxon>Thiorhodovibrio</taxon>
    </lineage>
</organism>
<evidence type="ECO:0000256" key="1">
    <source>
        <dbReference type="ARBA" id="ARBA00001946"/>
    </source>
</evidence>
<dbReference type="InterPro" id="IPR048516">
    <property type="entry name" value="DGCcoil"/>
</dbReference>
<sequence>MANPDDLSWKDKYLQSLDSLEHEQKTREQSEQTLRQALSRLSLAVDTKDTQLNAELESLRKVVRGAGSLKQIKQLMEEISASILRLDQRQNSVSSIENALEGFEQALEQIRVPSGLHKSTKELKKRLQAAGKSGDLREALAAYQSYTAGIIEWLNTQPTEEKSSLFGRLLGRRGETSDADSADATAAPEAAPDTNPDSTTDGATSAAASDANNEAGTTDQTDGTSTEAEDSSQPEQNQAASDQPANQPASQPKSQDEAASALPPFNQVLFDLINRLDLPVELSPQAQLISKQLNEPPSAELAGTAVSDIAELVAKAKRRVEQEKQDIEQFLSQLTGRLKEIEQHFGESLGKRQAANAEGSAIDANMSAEVEQIQRSVAEANDFSGLKSSIRTHLENIQAQMEARKELDQSQLELAQAEAAQLRESLGKVQSESQELRQHLQDARKRALHDALTGLHNRLAYDERIEQELERWSRYAHPAVLSIWDIDHFKRINDTFGHTAGDNALKAIAKLLQEFTRKSDFLARFGGEEFMLLLPETDIDTALELANRLRERVAAKRFLFRGQPVPLSISCGLATFILSDTQEDVYRRADIALYRAKSAGRNRCVVFDPSMMETE</sequence>
<evidence type="ECO:0000256" key="4">
    <source>
        <dbReference type="SAM" id="MobiDB-lite"/>
    </source>
</evidence>
<dbReference type="PANTHER" id="PTHR45138">
    <property type="entry name" value="REGULATORY COMPONENTS OF SENSORY TRANSDUCTION SYSTEM"/>
    <property type="match status" value="1"/>
</dbReference>
<feature type="region of interest" description="Disordered" evidence="4">
    <location>
        <begin position="174"/>
        <end position="259"/>
    </location>
</feature>
<dbReference type="Proteomes" id="UP000002964">
    <property type="component" value="Unassembled WGS sequence"/>
</dbReference>
<dbReference type="FunFam" id="3.30.70.270:FF:000001">
    <property type="entry name" value="Diguanylate cyclase domain protein"/>
    <property type="match status" value="1"/>
</dbReference>
<dbReference type="RefSeq" id="WP_009148537.1">
    <property type="nucleotide sequence ID" value="NZ_CP121471.1"/>
</dbReference>
<dbReference type="EC" id="2.7.7.65" evidence="2"/>
<feature type="compositionally biased region" description="Polar residues" evidence="4">
    <location>
        <begin position="233"/>
        <end position="253"/>
    </location>
</feature>
<dbReference type="GO" id="GO:0052621">
    <property type="term" value="F:diguanylate cyclase activity"/>
    <property type="evidence" value="ECO:0007669"/>
    <property type="project" value="UniProtKB-EC"/>
</dbReference>
<feature type="coiled-coil region" evidence="3">
    <location>
        <begin position="306"/>
        <end position="333"/>
    </location>
</feature>
<protein>
    <recommendedName>
        <fullName evidence="2">diguanylate cyclase</fullName>
        <ecNumber evidence="2">2.7.7.65</ecNumber>
    </recommendedName>
</protein>
<dbReference type="InterPro" id="IPR050469">
    <property type="entry name" value="Diguanylate_Cyclase"/>
</dbReference>
<dbReference type="NCBIfam" id="TIGR00254">
    <property type="entry name" value="GGDEF"/>
    <property type="match status" value="1"/>
</dbReference>
<dbReference type="PANTHER" id="PTHR45138:SF24">
    <property type="entry name" value="DIGUANYLATE CYCLASE DGCC-RELATED"/>
    <property type="match status" value="1"/>
</dbReference>
<dbReference type="AlphaFoldDB" id="H8YZ26"/>
<accession>H8YZ26</accession>
<evidence type="ECO:0000259" key="5">
    <source>
        <dbReference type="PROSITE" id="PS50887"/>
    </source>
</evidence>
<dbReference type="CDD" id="cd01949">
    <property type="entry name" value="GGDEF"/>
    <property type="match status" value="1"/>
</dbReference>
<keyword evidence="7" id="KW-1185">Reference proteome</keyword>
<dbReference type="GO" id="GO:0043709">
    <property type="term" value="P:cell adhesion involved in single-species biofilm formation"/>
    <property type="evidence" value="ECO:0007669"/>
    <property type="project" value="TreeGrafter"/>
</dbReference>
<evidence type="ECO:0000256" key="3">
    <source>
        <dbReference type="SAM" id="Coils"/>
    </source>
</evidence>
<reference evidence="7" key="1">
    <citation type="submission" date="2011-06" db="EMBL/GenBank/DDBJ databases">
        <authorList>
            <consortium name="US DOE Joint Genome Institute (JGI-PGF)"/>
            <person name="Lucas S."/>
            <person name="Han J."/>
            <person name="Lapidus A."/>
            <person name="Cheng J.-F."/>
            <person name="Goodwin L."/>
            <person name="Pitluck S."/>
            <person name="Peters L."/>
            <person name="Land M.L."/>
            <person name="Hauser L."/>
            <person name="Vogl K."/>
            <person name="Liu Z."/>
            <person name="Overmann J."/>
            <person name="Frigaard N.-U."/>
            <person name="Bryant D.A."/>
            <person name="Woyke T.J."/>
        </authorList>
    </citation>
    <scope>NUCLEOTIDE SEQUENCE [LARGE SCALE GENOMIC DNA]</scope>
    <source>
        <strain evidence="7">970</strain>
    </source>
</reference>
<dbReference type="Pfam" id="PF20975">
    <property type="entry name" value="DGCcoil"/>
    <property type="match status" value="1"/>
</dbReference>
<evidence type="ECO:0000313" key="6">
    <source>
        <dbReference type="EMBL" id="EIC21953.1"/>
    </source>
</evidence>
<dbReference type="GO" id="GO:0005886">
    <property type="term" value="C:plasma membrane"/>
    <property type="evidence" value="ECO:0007669"/>
    <property type="project" value="TreeGrafter"/>
</dbReference>
<dbReference type="SMART" id="SM00267">
    <property type="entry name" value="GGDEF"/>
    <property type="match status" value="1"/>
</dbReference>
<dbReference type="EMBL" id="JH603169">
    <property type="protein sequence ID" value="EIC21953.1"/>
    <property type="molecule type" value="Genomic_DNA"/>
</dbReference>
<feature type="coiled-coil region" evidence="3">
    <location>
        <begin position="400"/>
        <end position="446"/>
    </location>
</feature>